<dbReference type="InterPro" id="IPR051907">
    <property type="entry name" value="DoxX-like_oxidoreductase"/>
</dbReference>
<feature type="transmembrane region" description="Helical" evidence="7">
    <location>
        <begin position="102"/>
        <end position="123"/>
    </location>
</feature>
<feature type="transmembrane region" description="Helical" evidence="7">
    <location>
        <begin position="64"/>
        <end position="90"/>
    </location>
</feature>
<dbReference type="PANTHER" id="PTHR33452">
    <property type="entry name" value="OXIDOREDUCTASE CATD-RELATED"/>
    <property type="match status" value="1"/>
</dbReference>
<protein>
    <submittedName>
        <fullName evidence="8">Oxidoreductase</fullName>
    </submittedName>
</protein>
<evidence type="ECO:0000256" key="4">
    <source>
        <dbReference type="ARBA" id="ARBA00022692"/>
    </source>
</evidence>
<comment type="caution">
    <text evidence="8">The sequence shown here is derived from an EMBL/GenBank/DDBJ whole genome shotgun (WGS) entry which is preliminary data.</text>
</comment>
<reference evidence="8" key="1">
    <citation type="submission" date="2021-01" db="EMBL/GenBank/DDBJ databases">
        <title>Genomic Encyclopedia of Type Strains, Phase IV (KMG-IV): sequencing the most valuable type-strain genomes for metagenomic binning, comparative biology and taxonomic classification.</title>
        <authorList>
            <person name="Goeker M."/>
        </authorList>
    </citation>
    <scope>NUCLEOTIDE SEQUENCE</scope>
    <source>
        <strain evidence="8">DSM 25523</strain>
    </source>
</reference>
<evidence type="ECO:0000313" key="8">
    <source>
        <dbReference type="EMBL" id="MBM7589924.1"/>
    </source>
</evidence>
<sequence length="131" mass="13276">MHLGLLIIRLVIGLTFAAHGTQKLFGWFGGHGVKGTAGFFESIGIKPGAAMAILAGLGELAGGLFFAAGFLTPLASLLIVVPMLVAIFTVHGKNGYLATGGYEYNLALIAIAVGIALTGPGAYSLDAALFA</sequence>
<evidence type="ECO:0000256" key="1">
    <source>
        <dbReference type="ARBA" id="ARBA00004651"/>
    </source>
</evidence>
<dbReference type="Pfam" id="PF07681">
    <property type="entry name" value="DoxX"/>
    <property type="match status" value="1"/>
</dbReference>
<name>A0A939BTX6_9BACL</name>
<keyword evidence="6 7" id="KW-0472">Membrane</keyword>
<dbReference type="EMBL" id="JAFBEB010000004">
    <property type="protein sequence ID" value="MBM7589924.1"/>
    <property type="molecule type" value="Genomic_DNA"/>
</dbReference>
<evidence type="ECO:0000256" key="3">
    <source>
        <dbReference type="ARBA" id="ARBA00022475"/>
    </source>
</evidence>
<evidence type="ECO:0000256" key="5">
    <source>
        <dbReference type="ARBA" id="ARBA00022989"/>
    </source>
</evidence>
<evidence type="ECO:0000256" key="2">
    <source>
        <dbReference type="ARBA" id="ARBA00006679"/>
    </source>
</evidence>
<keyword evidence="4 7" id="KW-0812">Transmembrane</keyword>
<evidence type="ECO:0000313" key="9">
    <source>
        <dbReference type="Proteomes" id="UP000717624"/>
    </source>
</evidence>
<dbReference type="GO" id="GO:0005886">
    <property type="term" value="C:plasma membrane"/>
    <property type="evidence" value="ECO:0007669"/>
    <property type="project" value="UniProtKB-SubCell"/>
</dbReference>
<keyword evidence="9" id="KW-1185">Reference proteome</keyword>
<keyword evidence="3" id="KW-1003">Cell membrane</keyword>
<organism evidence="8 9">
    <name type="scientific">Brevibacillus fulvus</name>
    <dbReference type="NCBI Taxonomy" id="1125967"/>
    <lineage>
        <taxon>Bacteria</taxon>
        <taxon>Bacillati</taxon>
        <taxon>Bacillota</taxon>
        <taxon>Bacilli</taxon>
        <taxon>Bacillales</taxon>
        <taxon>Paenibacillaceae</taxon>
        <taxon>Brevibacillus</taxon>
    </lineage>
</organism>
<evidence type="ECO:0000256" key="7">
    <source>
        <dbReference type="SAM" id="Phobius"/>
    </source>
</evidence>
<comment type="similarity">
    <text evidence="2">Belongs to the DoxX family.</text>
</comment>
<accession>A0A939BTX6</accession>
<proteinExistence type="inferred from homology"/>
<dbReference type="PANTHER" id="PTHR33452:SF10">
    <property type="entry name" value="OXIDOREDUCTASE MHQP-RELATED"/>
    <property type="match status" value="1"/>
</dbReference>
<comment type="subcellular location">
    <subcellularLocation>
        <location evidence="1">Cell membrane</location>
        <topology evidence="1">Multi-pass membrane protein</topology>
    </subcellularLocation>
</comment>
<dbReference type="Proteomes" id="UP000717624">
    <property type="component" value="Unassembled WGS sequence"/>
</dbReference>
<gene>
    <name evidence="8" type="ORF">JOD01_001525</name>
</gene>
<dbReference type="InterPro" id="IPR032808">
    <property type="entry name" value="DoxX"/>
</dbReference>
<dbReference type="AlphaFoldDB" id="A0A939BTX6"/>
<keyword evidence="5 7" id="KW-1133">Transmembrane helix</keyword>
<evidence type="ECO:0000256" key="6">
    <source>
        <dbReference type="ARBA" id="ARBA00023136"/>
    </source>
</evidence>